<comment type="pathway">
    <text evidence="1">Protein modification; protein glycosylation.</text>
</comment>
<evidence type="ECO:0000259" key="6">
    <source>
        <dbReference type="Pfam" id="PF00852"/>
    </source>
</evidence>
<dbReference type="GO" id="GO:0032580">
    <property type="term" value="C:Golgi cisterna membrane"/>
    <property type="evidence" value="ECO:0007669"/>
    <property type="project" value="UniProtKB-SubCell"/>
</dbReference>
<evidence type="ECO:0000313" key="8">
    <source>
        <dbReference type="Proteomes" id="UP000271098"/>
    </source>
</evidence>
<dbReference type="Pfam" id="PF00852">
    <property type="entry name" value="Glyco_transf_10"/>
    <property type="match status" value="1"/>
</dbReference>
<dbReference type="UniPathway" id="UPA00378"/>
<dbReference type="EMBL" id="UYRT01017049">
    <property type="protein sequence ID" value="VDK56548.1"/>
    <property type="molecule type" value="Genomic_DNA"/>
</dbReference>
<dbReference type="PANTHER" id="PTHR11929:SF145">
    <property type="entry name" value="ALPHA-(1,3)-FUCOSYLTRANSFERASE FUT-1"/>
    <property type="match status" value="1"/>
</dbReference>
<evidence type="ECO:0000256" key="2">
    <source>
        <dbReference type="ARBA" id="ARBA00008919"/>
    </source>
</evidence>
<dbReference type="SUPFAM" id="SSF53756">
    <property type="entry name" value="UDP-Glycosyltransferase/glycogen phosphorylase"/>
    <property type="match status" value="1"/>
</dbReference>
<accession>A0A3P6SSE0</accession>
<keyword evidence="5" id="KW-0812">Transmembrane</keyword>
<evidence type="ECO:0000256" key="1">
    <source>
        <dbReference type="ARBA" id="ARBA00004922"/>
    </source>
</evidence>
<dbReference type="InterPro" id="IPR038577">
    <property type="entry name" value="GT10-like_C_sf"/>
</dbReference>
<name>A0A3P6SSE0_9BILA</name>
<keyword evidence="8" id="KW-1185">Reference proteome</keyword>
<comment type="subcellular location">
    <subcellularLocation>
        <location evidence="5">Golgi apparatus</location>
        <location evidence="5">Golgi stack membrane</location>
        <topology evidence="5">Single-pass type II membrane protein</topology>
    </subcellularLocation>
</comment>
<keyword evidence="4 5" id="KW-0808">Transferase</keyword>
<dbReference type="PANTHER" id="PTHR11929">
    <property type="entry name" value="ALPHA- 1,3 -FUCOSYLTRANSFERASE"/>
    <property type="match status" value="1"/>
</dbReference>
<keyword evidence="3 5" id="KW-0328">Glycosyltransferase</keyword>
<keyword evidence="5" id="KW-0333">Golgi apparatus</keyword>
<dbReference type="Proteomes" id="UP000271098">
    <property type="component" value="Unassembled WGS sequence"/>
</dbReference>
<dbReference type="GO" id="GO:0046920">
    <property type="term" value="F:alpha-(1-&gt;3)-fucosyltransferase activity"/>
    <property type="evidence" value="ECO:0007669"/>
    <property type="project" value="TreeGrafter"/>
</dbReference>
<organism evidence="7 8">
    <name type="scientific">Gongylonema pulchrum</name>
    <dbReference type="NCBI Taxonomy" id="637853"/>
    <lineage>
        <taxon>Eukaryota</taxon>
        <taxon>Metazoa</taxon>
        <taxon>Ecdysozoa</taxon>
        <taxon>Nematoda</taxon>
        <taxon>Chromadorea</taxon>
        <taxon>Rhabditida</taxon>
        <taxon>Spirurina</taxon>
        <taxon>Spiruromorpha</taxon>
        <taxon>Spiruroidea</taxon>
        <taxon>Gongylonematidae</taxon>
        <taxon>Gongylonema</taxon>
    </lineage>
</organism>
<feature type="domain" description="Fucosyltransferase C-terminal" evidence="6">
    <location>
        <begin position="1"/>
        <end position="114"/>
    </location>
</feature>
<dbReference type="InterPro" id="IPR001503">
    <property type="entry name" value="Glyco_trans_10"/>
</dbReference>
<reference evidence="7 8" key="1">
    <citation type="submission" date="2018-11" db="EMBL/GenBank/DDBJ databases">
        <authorList>
            <consortium name="Pathogen Informatics"/>
        </authorList>
    </citation>
    <scope>NUCLEOTIDE SEQUENCE [LARGE SCALE GENOMIC DNA]</scope>
</reference>
<dbReference type="InterPro" id="IPR055270">
    <property type="entry name" value="Glyco_tran_10_C"/>
</dbReference>
<evidence type="ECO:0000313" key="7">
    <source>
        <dbReference type="EMBL" id="VDK56548.1"/>
    </source>
</evidence>
<sequence length="161" mass="19479">MAFENSVCRDYITEKLWKHGYQHNVVPIVLKRSIVEQYVPPHSFIAVDDFETVGQLASYLEYLMRNTSAYREYFEWRREYKVIFLDGRNHDELERPWGFCQLCRLLWMEPRPQFTLKNFDDFWNKTCESRGALVTKILRHEKNWKNFSNEAVNNSSEFQAH</sequence>
<dbReference type="EC" id="2.4.1.-" evidence="5"/>
<gene>
    <name evidence="7" type="ORF">GPUH_LOCUS6915</name>
</gene>
<dbReference type="AlphaFoldDB" id="A0A3P6SSE0"/>
<dbReference type="Gene3D" id="3.40.50.11660">
    <property type="entry name" value="Glycosyl transferase family 10, C-terminal domain"/>
    <property type="match status" value="1"/>
</dbReference>
<dbReference type="OrthoDB" id="427096at2759"/>
<evidence type="ECO:0000256" key="4">
    <source>
        <dbReference type="ARBA" id="ARBA00022679"/>
    </source>
</evidence>
<proteinExistence type="inferred from homology"/>
<evidence type="ECO:0000256" key="5">
    <source>
        <dbReference type="RuleBase" id="RU003832"/>
    </source>
</evidence>
<comment type="similarity">
    <text evidence="2 5">Belongs to the glycosyltransferase 10 family.</text>
</comment>
<protein>
    <recommendedName>
        <fullName evidence="5">Fucosyltransferase</fullName>
        <ecNumber evidence="5">2.4.1.-</ecNumber>
    </recommendedName>
</protein>
<keyword evidence="5" id="KW-0472">Membrane</keyword>
<evidence type="ECO:0000256" key="3">
    <source>
        <dbReference type="ARBA" id="ARBA00022676"/>
    </source>
</evidence>